<protein>
    <submittedName>
        <fullName evidence="1">Uncharacterized protein</fullName>
    </submittedName>
</protein>
<dbReference type="Proteomes" id="UP000053676">
    <property type="component" value="Unassembled WGS sequence"/>
</dbReference>
<keyword evidence="2" id="KW-1185">Reference proteome</keyword>
<dbReference type="EMBL" id="KI659598">
    <property type="protein sequence ID" value="ETN79158.1"/>
    <property type="molecule type" value="Genomic_DNA"/>
</dbReference>
<evidence type="ECO:0000313" key="2">
    <source>
        <dbReference type="Proteomes" id="UP000053676"/>
    </source>
</evidence>
<dbReference type="AlphaFoldDB" id="W2TBC2"/>
<reference evidence="2" key="1">
    <citation type="journal article" date="2014" name="Nat. Genet.">
        <title>Genome of the human hookworm Necator americanus.</title>
        <authorList>
            <person name="Tang Y.T."/>
            <person name="Gao X."/>
            <person name="Rosa B.A."/>
            <person name="Abubucker S."/>
            <person name="Hallsworth-Pepin K."/>
            <person name="Martin J."/>
            <person name="Tyagi R."/>
            <person name="Heizer E."/>
            <person name="Zhang X."/>
            <person name="Bhonagiri-Palsikar V."/>
            <person name="Minx P."/>
            <person name="Warren W.C."/>
            <person name="Wang Q."/>
            <person name="Zhan B."/>
            <person name="Hotez P.J."/>
            <person name="Sternberg P.W."/>
            <person name="Dougall A."/>
            <person name="Gaze S.T."/>
            <person name="Mulvenna J."/>
            <person name="Sotillo J."/>
            <person name="Ranganathan S."/>
            <person name="Rabelo E.M."/>
            <person name="Wilson R.K."/>
            <person name="Felgner P.L."/>
            <person name="Bethony J."/>
            <person name="Hawdon J.M."/>
            <person name="Gasser R.B."/>
            <person name="Loukas A."/>
            <person name="Mitreva M."/>
        </authorList>
    </citation>
    <scope>NUCLEOTIDE SEQUENCE [LARGE SCALE GENOMIC DNA]</scope>
</reference>
<name>W2TBC2_NECAM</name>
<evidence type="ECO:0000313" key="1">
    <source>
        <dbReference type="EMBL" id="ETN79158.1"/>
    </source>
</evidence>
<sequence length="114" mass="13398">MPQACQIKDGIKNARKKFWFWDPFLAKRRMPSLMRSSRSSSRVHRTEKESDLNQFERLGFWFLSEIIGVSSLLSFSSELLEGCARVLFYTWTYLKFAPGNSYKHQYPSLLAHLV</sequence>
<gene>
    <name evidence="1" type="ORF">NECAME_09964</name>
</gene>
<accession>W2TBC2</accession>
<proteinExistence type="predicted"/>
<organism evidence="1 2">
    <name type="scientific">Necator americanus</name>
    <name type="common">Human hookworm</name>
    <dbReference type="NCBI Taxonomy" id="51031"/>
    <lineage>
        <taxon>Eukaryota</taxon>
        <taxon>Metazoa</taxon>
        <taxon>Ecdysozoa</taxon>
        <taxon>Nematoda</taxon>
        <taxon>Chromadorea</taxon>
        <taxon>Rhabditida</taxon>
        <taxon>Rhabditina</taxon>
        <taxon>Rhabditomorpha</taxon>
        <taxon>Strongyloidea</taxon>
        <taxon>Ancylostomatidae</taxon>
        <taxon>Bunostominae</taxon>
        <taxon>Necator</taxon>
    </lineage>
</organism>
<dbReference type="KEGG" id="nai:NECAME_09964"/>